<dbReference type="FunFam" id="2.40.50.140:FF:000090">
    <property type="entry name" value="Replication protein A subunit"/>
    <property type="match status" value="1"/>
</dbReference>
<evidence type="ECO:0000313" key="19">
    <source>
        <dbReference type="Proteomes" id="UP000092600"/>
    </source>
</evidence>
<keyword evidence="9" id="KW-0233">DNA recombination</keyword>
<feature type="domain" description="Replication factor-A protein 1 N-terminal" evidence="15">
    <location>
        <begin position="5"/>
        <end position="115"/>
    </location>
</feature>
<evidence type="ECO:0000259" key="15">
    <source>
        <dbReference type="Pfam" id="PF04057"/>
    </source>
</evidence>
<accession>A0A199W5H6</accession>
<dbReference type="GO" id="GO:0003677">
    <property type="term" value="F:DNA binding"/>
    <property type="evidence" value="ECO:0007669"/>
    <property type="project" value="UniProtKB-KW"/>
</dbReference>
<evidence type="ECO:0000259" key="16">
    <source>
        <dbReference type="Pfam" id="PF08646"/>
    </source>
</evidence>
<dbReference type="SUPFAM" id="SSF50249">
    <property type="entry name" value="Nucleic acid-binding proteins"/>
    <property type="match status" value="4"/>
</dbReference>
<keyword evidence="5" id="KW-0227">DNA damage</keyword>
<comment type="similarity">
    <text evidence="2 13">Belongs to the replication factor A protein 1 family.</text>
</comment>
<reference evidence="18 19" key="1">
    <citation type="journal article" date="2016" name="DNA Res.">
        <title>The draft genome of MD-2 pineapple using hybrid error correction of long reads.</title>
        <authorList>
            <person name="Redwan R.M."/>
            <person name="Saidin A."/>
            <person name="Kumar S.V."/>
        </authorList>
    </citation>
    <scope>NUCLEOTIDE SEQUENCE [LARGE SCALE GENOMIC DNA]</scope>
    <source>
        <strain evidence="19">cv. MD2</strain>
        <tissue evidence="18">Leaf</tissue>
    </source>
</reference>
<dbReference type="PANTHER" id="PTHR47165:SF4">
    <property type="entry name" value="OS03G0429900 PROTEIN"/>
    <property type="match status" value="1"/>
</dbReference>
<evidence type="ECO:0000256" key="13">
    <source>
        <dbReference type="RuleBase" id="RU364130"/>
    </source>
</evidence>
<dbReference type="NCBIfam" id="TIGR00617">
    <property type="entry name" value="rpa1"/>
    <property type="match status" value="1"/>
</dbReference>
<dbReference type="PANTHER" id="PTHR47165">
    <property type="entry name" value="OS03G0429900 PROTEIN"/>
    <property type="match status" value="1"/>
</dbReference>
<dbReference type="GO" id="GO:0005634">
    <property type="term" value="C:nucleus"/>
    <property type="evidence" value="ECO:0007669"/>
    <property type="project" value="UniProtKB-SubCell"/>
</dbReference>
<keyword evidence="10" id="KW-0234">DNA repair</keyword>
<dbReference type="GO" id="GO:0006310">
    <property type="term" value="P:DNA recombination"/>
    <property type="evidence" value="ECO:0007669"/>
    <property type="project" value="UniProtKB-KW"/>
</dbReference>
<dbReference type="FunFam" id="2.40.50.140:FF:000064">
    <property type="entry name" value="Replication protein A subunit"/>
    <property type="match status" value="1"/>
</dbReference>
<comment type="subunit">
    <text evidence="13">Heterotrimer of RPA1, RPA2 and RPA3 (canonical replication protein A complex).</text>
</comment>
<keyword evidence="4 13" id="KW-0479">Metal-binding</keyword>
<keyword evidence="6 13" id="KW-0863">Zinc-finger</keyword>
<feature type="domain" description="Replication protein A 70 kDa DNA-binding subunit B/D first OB fold" evidence="14">
    <location>
        <begin position="188"/>
        <end position="292"/>
    </location>
</feature>
<dbReference type="Pfam" id="PF04057">
    <property type="entry name" value="Rep-A_N"/>
    <property type="match status" value="1"/>
</dbReference>
<evidence type="ECO:0000256" key="6">
    <source>
        <dbReference type="ARBA" id="ARBA00022771"/>
    </source>
</evidence>
<dbReference type="InterPro" id="IPR047192">
    <property type="entry name" value="Euk_RPA1_DBD_C"/>
</dbReference>
<dbReference type="Pfam" id="PF08646">
    <property type="entry name" value="Rep_fac-A_C"/>
    <property type="match status" value="1"/>
</dbReference>
<proteinExistence type="inferred from homology"/>
<gene>
    <name evidence="18" type="ORF">ACMD2_09818</name>
</gene>
<evidence type="ECO:0000256" key="9">
    <source>
        <dbReference type="ARBA" id="ARBA00023172"/>
    </source>
</evidence>
<dbReference type="FunFam" id="2.40.50.140:FF:000041">
    <property type="entry name" value="Replication protein A subunit"/>
    <property type="match status" value="1"/>
</dbReference>
<dbReference type="Pfam" id="PF02721">
    <property type="entry name" value="DUF223"/>
    <property type="match status" value="1"/>
</dbReference>
<dbReference type="Pfam" id="PF16900">
    <property type="entry name" value="REPA_OB_2"/>
    <property type="match status" value="1"/>
</dbReference>
<dbReference type="STRING" id="4615.A0A199W5H6"/>
<comment type="function">
    <text evidence="12 13">Component of the replication protein A complex (RPA) required for DNA recombination, repair and replication. The activity of RPA is mediated by single-stranded DNA binding and protein interactions. Probably involved in repair of double-strand DNA breaks (DSBs) induced by genotoxic stresses.</text>
</comment>
<dbReference type="InterPro" id="IPR007199">
    <property type="entry name" value="Rep_factor-A_N"/>
</dbReference>
<feature type="domain" description="Replication factor A C-terminal" evidence="16">
    <location>
        <begin position="476"/>
        <end position="621"/>
    </location>
</feature>
<dbReference type="GO" id="GO:0006281">
    <property type="term" value="P:DNA repair"/>
    <property type="evidence" value="ECO:0007669"/>
    <property type="project" value="UniProtKB-KW"/>
</dbReference>
<evidence type="ECO:0000256" key="3">
    <source>
        <dbReference type="ARBA" id="ARBA00022705"/>
    </source>
</evidence>
<dbReference type="AlphaFoldDB" id="A0A199W5H6"/>
<evidence type="ECO:0000256" key="7">
    <source>
        <dbReference type="ARBA" id="ARBA00022833"/>
    </source>
</evidence>
<dbReference type="InterPro" id="IPR031657">
    <property type="entry name" value="REPA_OB_2"/>
</dbReference>
<protein>
    <recommendedName>
        <fullName evidence="13">Replication protein A subunit</fullName>
    </recommendedName>
</protein>
<evidence type="ECO:0000256" key="12">
    <source>
        <dbReference type="ARBA" id="ARBA00058063"/>
    </source>
</evidence>
<keyword evidence="8 13" id="KW-0238">DNA-binding</keyword>
<dbReference type="InterPro" id="IPR003871">
    <property type="entry name" value="RFA1B/D_OB_1st"/>
</dbReference>
<dbReference type="EMBL" id="LSRQ01000255">
    <property type="protein sequence ID" value="OAY84165.1"/>
    <property type="molecule type" value="Genomic_DNA"/>
</dbReference>
<dbReference type="CDD" id="cd04475">
    <property type="entry name" value="RPA1_DBD_B"/>
    <property type="match status" value="1"/>
</dbReference>
<keyword evidence="11 13" id="KW-0539">Nucleus</keyword>
<dbReference type="GO" id="GO:0006260">
    <property type="term" value="P:DNA replication"/>
    <property type="evidence" value="ECO:0007669"/>
    <property type="project" value="UniProtKB-KW"/>
</dbReference>
<evidence type="ECO:0000256" key="10">
    <source>
        <dbReference type="ARBA" id="ARBA00023204"/>
    </source>
</evidence>
<dbReference type="GO" id="GO:0008270">
    <property type="term" value="F:zinc ion binding"/>
    <property type="evidence" value="ECO:0007669"/>
    <property type="project" value="UniProtKB-KW"/>
</dbReference>
<evidence type="ECO:0000259" key="14">
    <source>
        <dbReference type="Pfam" id="PF02721"/>
    </source>
</evidence>
<dbReference type="InterPro" id="IPR012340">
    <property type="entry name" value="NA-bd_OB-fold"/>
</dbReference>
<keyword evidence="7 13" id="KW-0862">Zinc</keyword>
<sequence length="631" mass="70063">MARSVTPGAIAALLANPTPDSPLEIPEIVVQVVDLKPIGSSTTRFTFMASDGAMKIKAMLPTHLASEINSGKLQNLGLIRIIDYTCNAIPNQPEKKSCVSNAFRALIVTKCEVVSPSLETEIKSEVKEERSQSDVKKEEYKSEVKKEESSILLMPKQEIVAKSAAQIVNEQRGNAAPAARLAMTKRIHPLVSLNPYQGNWTIKVRVTNKGNLRTYKNARGEGQVFNVELTDEDGTQIQATMFNEAAKKFYPKFELGKVYYISKGSLRIANKQFKTVQNDYEMTLNENAIVEEAEGEVSIPETKFNFVKIDQLGSYVNGRELVDVIGVVQNVSPTLSIRRKSNNETIPKRDITIADDSNKTVTVSLWNDLATNIGQELLDMVDTAPIVAIKSLKVGDFQGVSLSTLTKSTVLINPDLPEAKKLKSWYDSEGKGASMASVGSDIVSSSRTGLRSMYSDRVFLSQITNDPSLGQDKPVFFSISVYISLIKADQTMWYRACTTCNKKVTEAVGGGYWCEGCQKNDDQCSLRYIMVIKVSDPTGEAWLSVFNEQAEKIIGCTADELDRIKTEEGDEKYQLKLKEATWVPHLFRVSVSQTEYMNEKRQRITVRAQAPLDCSAESRYLLEEIAKMSIS</sequence>
<evidence type="ECO:0000256" key="11">
    <source>
        <dbReference type="ARBA" id="ARBA00023242"/>
    </source>
</evidence>
<evidence type="ECO:0000256" key="5">
    <source>
        <dbReference type="ARBA" id="ARBA00022763"/>
    </source>
</evidence>
<dbReference type="InterPro" id="IPR004591">
    <property type="entry name" value="Rfa1"/>
</dbReference>
<comment type="subcellular location">
    <subcellularLocation>
        <location evidence="1 13">Nucleus</location>
    </subcellularLocation>
</comment>
<evidence type="ECO:0000256" key="2">
    <source>
        <dbReference type="ARBA" id="ARBA00005690"/>
    </source>
</evidence>
<evidence type="ECO:0000256" key="8">
    <source>
        <dbReference type="ARBA" id="ARBA00023125"/>
    </source>
</evidence>
<evidence type="ECO:0000256" key="1">
    <source>
        <dbReference type="ARBA" id="ARBA00004123"/>
    </source>
</evidence>
<dbReference type="InterPro" id="IPR013955">
    <property type="entry name" value="Rep_factor-A_C"/>
</dbReference>
<organism evidence="18 19">
    <name type="scientific">Ananas comosus</name>
    <name type="common">Pineapple</name>
    <name type="synonym">Ananas ananas</name>
    <dbReference type="NCBI Taxonomy" id="4615"/>
    <lineage>
        <taxon>Eukaryota</taxon>
        <taxon>Viridiplantae</taxon>
        <taxon>Streptophyta</taxon>
        <taxon>Embryophyta</taxon>
        <taxon>Tracheophyta</taxon>
        <taxon>Spermatophyta</taxon>
        <taxon>Magnoliopsida</taxon>
        <taxon>Liliopsida</taxon>
        <taxon>Poales</taxon>
        <taxon>Bromeliaceae</taxon>
        <taxon>Bromelioideae</taxon>
        <taxon>Ananas</taxon>
    </lineage>
</organism>
<name>A0A199W5H6_ANACO</name>
<evidence type="ECO:0000259" key="17">
    <source>
        <dbReference type="Pfam" id="PF16900"/>
    </source>
</evidence>
<dbReference type="Proteomes" id="UP000092600">
    <property type="component" value="Unassembled WGS sequence"/>
</dbReference>
<dbReference type="FunFam" id="2.40.50.140:FF:000257">
    <property type="entry name" value="Replication protein A subunit"/>
    <property type="match status" value="1"/>
</dbReference>
<feature type="domain" description="Replication protein A OB" evidence="17">
    <location>
        <begin position="317"/>
        <end position="413"/>
    </location>
</feature>
<comment type="caution">
    <text evidence="18">The sequence shown here is derived from an EMBL/GenBank/DDBJ whole genome shotgun (WGS) entry which is preliminary data.</text>
</comment>
<keyword evidence="3 13" id="KW-0235">DNA replication</keyword>
<evidence type="ECO:0000256" key="4">
    <source>
        <dbReference type="ARBA" id="ARBA00022723"/>
    </source>
</evidence>
<dbReference type="CDD" id="cd04474">
    <property type="entry name" value="RPA1_DBD_A"/>
    <property type="match status" value="1"/>
</dbReference>
<evidence type="ECO:0000313" key="18">
    <source>
        <dbReference type="EMBL" id="OAY84165.1"/>
    </source>
</evidence>
<dbReference type="Gene3D" id="2.40.50.140">
    <property type="entry name" value="Nucleic acid-binding proteins"/>
    <property type="match status" value="4"/>
</dbReference>
<dbReference type="CDD" id="cd04476">
    <property type="entry name" value="RPA1_DBD_C"/>
    <property type="match status" value="1"/>
</dbReference>